<evidence type="ECO:0000313" key="3">
    <source>
        <dbReference type="Proteomes" id="UP001378960"/>
    </source>
</evidence>
<dbReference type="AlphaFoldDB" id="A0AAV5QXN1"/>
<organism evidence="2 3">
    <name type="scientific">Pichia kluyveri</name>
    <name type="common">Yeast</name>
    <dbReference type="NCBI Taxonomy" id="36015"/>
    <lineage>
        <taxon>Eukaryota</taxon>
        <taxon>Fungi</taxon>
        <taxon>Dikarya</taxon>
        <taxon>Ascomycota</taxon>
        <taxon>Saccharomycotina</taxon>
        <taxon>Pichiomycetes</taxon>
        <taxon>Pichiales</taxon>
        <taxon>Pichiaceae</taxon>
        <taxon>Pichia</taxon>
    </lineage>
</organism>
<feature type="compositionally biased region" description="Polar residues" evidence="1">
    <location>
        <begin position="49"/>
        <end position="72"/>
    </location>
</feature>
<feature type="region of interest" description="Disordered" evidence="1">
    <location>
        <begin position="211"/>
        <end position="244"/>
    </location>
</feature>
<protein>
    <submittedName>
        <fullName evidence="2">Uncharacterized protein</fullName>
    </submittedName>
</protein>
<feature type="compositionally biased region" description="Acidic residues" evidence="1">
    <location>
        <begin position="215"/>
        <end position="235"/>
    </location>
</feature>
<comment type="caution">
    <text evidence="2">The sequence shown here is derived from an EMBL/GenBank/DDBJ whole genome shotgun (WGS) entry which is preliminary data.</text>
</comment>
<evidence type="ECO:0000256" key="1">
    <source>
        <dbReference type="SAM" id="MobiDB-lite"/>
    </source>
</evidence>
<proteinExistence type="predicted"/>
<feature type="compositionally biased region" description="Polar residues" evidence="1">
    <location>
        <begin position="101"/>
        <end position="112"/>
    </location>
</feature>
<keyword evidence="3" id="KW-1185">Reference proteome</keyword>
<feature type="region of interest" description="Disordered" evidence="1">
    <location>
        <begin position="20"/>
        <end position="112"/>
    </location>
</feature>
<feature type="compositionally biased region" description="Low complexity" evidence="1">
    <location>
        <begin position="29"/>
        <end position="38"/>
    </location>
</feature>
<accession>A0AAV5QXN1</accession>
<gene>
    <name evidence="2" type="ORF">DAPK24_001320</name>
</gene>
<sequence length="299" mass="33624">MNESHTDSDTFYNLNTFTFPAKPKHSYDIDSLPSSLESSSKKSIELSPRTSLIQNHPPSPHTPSSYRNSVFSAHNYDSPRSLPSPKAAKEAPYFDQPSPISPCSSMFQETKSPSKPIYRKSMGFSEFSFPNNHNTSYNMHHNPSFSNKSIRRVSVSSIKHLGHRRSLSISSNTMSIDSNRNYLHKNFLPNKFEANNDLIDMYINPVKFGNGNNYDADEDNETDKERLDDDDEEEDRNNLSSSSYSMLIDDFDNNTADVKSSSSSISTGVAQKVYMGRPSVVYVVSPPNSCDINLNVIDE</sequence>
<dbReference type="EMBL" id="BTGB01000001">
    <property type="protein sequence ID" value="GMM43557.1"/>
    <property type="molecule type" value="Genomic_DNA"/>
</dbReference>
<name>A0AAV5QXN1_PICKL</name>
<dbReference type="Proteomes" id="UP001378960">
    <property type="component" value="Unassembled WGS sequence"/>
</dbReference>
<evidence type="ECO:0000313" key="2">
    <source>
        <dbReference type="EMBL" id="GMM43557.1"/>
    </source>
</evidence>
<reference evidence="2 3" key="1">
    <citation type="journal article" date="2023" name="Elife">
        <title>Identification of key yeast species and microbe-microbe interactions impacting larval growth of Drosophila in the wild.</title>
        <authorList>
            <person name="Mure A."/>
            <person name="Sugiura Y."/>
            <person name="Maeda R."/>
            <person name="Honda K."/>
            <person name="Sakurai N."/>
            <person name="Takahashi Y."/>
            <person name="Watada M."/>
            <person name="Katoh T."/>
            <person name="Gotoh A."/>
            <person name="Gotoh Y."/>
            <person name="Taniguchi I."/>
            <person name="Nakamura K."/>
            <person name="Hayashi T."/>
            <person name="Katayama T."/>
            <person name="Uemura T."/>
            <person name="Hattori Y."/>
        </authorList>
    </citation>
    <scope>NUCLEOTIDE SEQUENCE [LARGE SCALE GENOMIC DNA]</scope>
    <source>
        <strain evidence="2 3">PK-24</strain>
    </source>
</reference>